<protein>
    <submittedName>
        <fullName evidence="1">Uncharacterized protein</fullName>
    </submittedName>
</protein>
<dbReference type="Proteomes" id="UP000325577">
    <property type="component" value="Linkage Group LG3"/>
</dbReference>
<organism evidence="1 2">
    <name type="scientific">Nyssa sinensis</name>
    <dbReference type="NCBI Taxonomy" id="561372"/>
    <lineage>
        <taxon>Eukaryota</taxon>
        <taxon>Viridiplantae</taxon>
        <taxon>Streptophyta</taxon>
        <taxon>Embryophyta</taxon>
        <taxon>Tracheophyta</taxon>
        <taxon>Spermatophyta</taxon>
        <taxon>Magnoliopsida</taxon>
        <taxon>eudicotyledons</taxon>
        <taxon>Gunneridae</taxon>
        <taxon>Pentapetalae</taxon>
        <taxon>asterids</taxon>
        <taxon>Cornales</taxon>
        <taxon>Nyssaceae</taxon>
        <taxon>Nyssa</taxon>
    </lineage>
</organism>
<accession>A0A5J5A845</accession>
<evidence type="ECO:0000313" key="1">
    <source>
        <dbReference type="EMBL" id="KAA8526670.1"/>
    </source>
</evidence>
<evidence type="ECO:0000313" key="2">
    <source>
        <dbReference type="Proteomes" id="UP000325577"/>
    </source>
</evidence>
<sequence length="102" mass="11402">MWIRFTVRTAVEVVGGGGWGGVEVEVAERRDSLKLRVRLLRARLLRALEEAKVRSVAVVEAQAGEAEVVVMCLVGKGCLRPWLKVVLENNAFDDEIWPNFIV</sequence>
<name>A0A5J5A845_9ASTE</name>
<proteinExistence type="predicted"/>
<reference evidence="1 2" key="1">
    <citation type="submission" date="2019-09" db="EMBL/GenBank/DDBJ databases">
        <title>A chromosome-level genome assembly of the Chinese tupelo Nyssa sinensis.</title>
        <authorList>
            <person name="Yang X."/>
            <person name="Kang M."/>
            <person name="Yang Y."/>
            <person name="Xiong H."/>
            <person name="Wang M."/>
            <person name="Zhang Z."/>
            <person name="Wang Z."/>
            <person name="Wu H."/>
            <person name="Ma T."/>
            <person name="Liu J."/>
            <person name="Xi Z."/>
        </authorList>
    </citation>
    <scope>NUCLEOTIDE SEQUENCE [LARGE SCALE GENOMIC DNA]</scope>
    <source>
        <strain evidence="1">J267</strain>
        <tissue evidence="1">Leaf</tissue>
    </source>
</reference>
<keyword evidence="2" id="KW-1185">Reference proteome</keyword>
<gene>
    <name evidence="1" type="ORF">F0562_008127</name>
</gene>
<dbReference type="AlphaFoldDB" id="A0A5J5A845"/>
<dbReference type="EMBL" id="CM018046">
    <property type="protein sequence ID" value="KAA8526670.1"/>
    <property type="molecule type" value="Genomic_DNA"/>
</dbReference>